<dbReference type="EMBL" id="CP024768">
    <property type="protein sequence ID" value="QGY29756.1"/>
    <property type="molecule type" value="Genomic_DNA"/>
</dbReference>
<feature type="transmembrane region" description="Helical" evidence="1">
    <location>
        <begin position="258"/>
        <end position="277"/>
    </location>
</feature>
<proteinExistence type="predicted"/>
<organism evidence="2 3">
    <name type="scientific">Pantoea cypripedii</name>
    <name type="common">Pectobacterium cypripedii</name>
    <name type="synonym">Erwinia cypripedii</name>
    <dbReference type="NCBI Taxonomy" id="55209"/>
    <lineage>
        <taxon>Bacteria</taxon>
        <taxon>Pseudomonadati</taxon>
        <taxon>Pseudomonadota</taxon>
        <taxon>Gammaproteobacteria</taxon>
        <taxon>Enterobacterales</taxon>
        <taxon>Erwiniaceae</taxon>
        <taxon>Pantoea</taxon>
    </lineage>
</organism>
<dbReference type="InterPro" id="IPR045691">
    <property type="entry name" value="DUF6056"/>
</dbReference>
<feature type="transmembrane region" description="Helical" evidence="1">
    <location>
        <begin position="12"/>
        <end position="30"/>
    </location>
</feature>
<evidence type="ECO:0000256" key="1">
    <source>
        <dbReference type="SAM" id="Phobius"/>
    </source>
</evidence>
<reference evidence="2 3" key="1">
    <citation type="submission" date="2017-11" db="EMBL/GenBank/DDBJ databases">
        <title>Genome sequence of Pantoea cypripedii NE1.</title>
        <authorList>
            <person name="Nascimento F.X."/>
        </authorList>
    </citation>
    <scope>NUCLEOTIDE SEQUENCE [LARGE SCALE GENOMIC DNA]</scope>
    <source>
        <strain evidence="2 3">NE1</strain>
    </source>
</reference>
<dbReference type="Pfam" id="PF19528">
    <property type="entry name" value="DUF6056"/>
    <property type="match status" value="1"/>
</dbReference>
<dbReference type="Proteomes" id="UP000502005">
    <property type="component" value="Chromosome"/>
</dbReference>
<feature type="transmembrane region" description="Helical" evidence="1">
    <location>
        <begin position="161"/>
        <end position="189"/>
    </location>
</feature>
<gene>
    <name evidence="2" type="ORF">CUN67_12780</name>
</gene>
<feature type="transmembrane region" description="Helical" evidence="1">
    <location>
        <begin position="201"/>
        <end position="219"/>
    </location>
</feature>
<dbReference type="PROSITE" id="PS51257">
    <property type="entry name" value="PROKAR_LIPOPROTEIN"/>
    <property type="match status" value="1"/>
</dbReference>
<protein>
    <submittedName>
        <fullName evidence="2">Uncharacterized protein</fullName>
    </submittedName>
</protein>
<feature type="transmembrane region" description="Helical" evidence="1">
    <location>
        <begin position="387"/>
        <end position="403"/>
    </location>
</feature>
<feature type="transmembrane region" description="Helical" evidence="1">
    <location>
        <begin position="289"/>
        <end position="308"/>
    </location>
</feature>
<feature type="transmembrane region" description="Helical" evidence="1">
    <location>
        <begin position="77"/>
        <end position="95"/>
    </location>
</feature>
<feature type="transmembrane region" description="Helical" evidence="1">
    <location>
        <begin position="107"/>
        <end position="131"/>
    </location>
</feature>
<keyword evidence="1" id="KW-0472">Membrane</keyword>
<dbReference type="AlphaFoldDB" id="A0A6B9GBF6"/>
<name>A0A6B9GBF6_PANCY</name>
<feature type="transmembrane region" description="Helical" evidence="1">
    <location>
        <begin position="328"/>
        <end position="349"/>
    </location>
</feature>
<feature type="transmembrane region" description="Helical" evidence="1">
    <location>
        <begin position="361"/>
        <end position="381"/>
    </location>
</feature>
<keyword evidence="1" id="KW-0812">Transmembrane</keyword>
<evidence type="ECO:0000313" key="3">
    <source>
        <dbReference type="Proteomes" id="UP000502005"/>
    </source>
</evidence>
<dbReference type="RefSeq" id="WP_208715690.1">
    <property type="nucleotide sequence ID" value="NZ_CP024768.1"/>
</dbReference>
<sequence>MNVNNKTFSSWLLYSSVILVFIAIACKLRLMTYADDVTFSHALDHVNLFDYLINRYKTWSGRVIIEAIMVSTITINAFWKIMIPVCFILSSYLLWSITLKERMPYQVGMPLVIFSLLIINAPVAGDAQWWVTGFYNYLLPSTCALFLLNELLSFSSKKSTFIISVLLSLIATSSEQVAVFLLVSIPFIYCIDITKRSSNRTLYCAYIVVLMGSALTLLSPGSSSRFSVEAARYMPQILDMNIFQKSILGVDRLVENVAYGRNICFIFSVFSFLAFLIKRGSRDMISKVSIIFSVAVLIASLTSLSFYMKDIDYITYYGKFYSIDFGGMKVYGCYLFYLITLVSMAVSSIEDIDGSRDYRAFITLLAGCLVTVAIGLSPTVYASGERVLYIFNISLIAYAFFNLKRII</sequence>
<keyword evidence="1" id="KW-1133">Transmembrane helix</keyword>
<evidence type="ECO:0000313" key="2">
    <source>
        <dbReference type="EMBL" id="QGY29756.1"/>
    </source>
</evidence>
<accession>A0A6B9GBF6</accession>